<accession>A0A4R0X8Y9</accession>
<reference evidence="2 3" key="1">
    <citation type="submission" date="2017-02" db="EMBL/GenBank/DDBJ databases">
        <title>Paraburkholderia sophoroidis sp. nov. and Paraburkholderia steynii sp. nov. rhizobial symbionts of the fynbos legume Hypocalyptus sophoroides.</title>
        <authorList>
            <person name="Steenkamp E.T."/>
            <person name="Beukes C.W."/>
            <person name="Van Zyl E."/>
            <person name="Avontuur J."/>
            <person name="Chan W.Y."/>
            <person name="Hassen A."/>
            <person name="Palmer M."/>
            <person name="Mthombeni L."/>
            <person name="Phalane F."/>
            <person name="Sereme K."/>
            <person name="Venter S.N."/>
        </authorList>
    </citation>
    <scope>NUCLEOTIDE SEQUENCE [LARGE SCALE GENOMIC DNA]</scope>
    <source>
        <strain evidence="2 3">HC1.1ba</strain>
    </source>
</reference>
<dbReference type="AlphaFoldDB" id="A0A4R0X8Y9"/>
<dbReference type="EMBL" id="MWML01000299">
    <property type="protein sequence ID" value="TCG04030.1"/>
    <property type="molecule type" value="Genomic_DNA"/>
</dbReference>
<feature type="chain" id="PRO_5020266528" evidence="1">
    <location>
        <begin position="20"/>
        <end position="87"/>
    </location>
</feature>
<comment type="caution">
    <text evidence="2">The sequence shown here is derived from an EMBL/GenBank/DDBJ whole genome shotgun (WGS) entry which is preliminary data.</text>
</comment>
<evidence type="ECO:0000313" key="3">
    <source>
        <dbReference type="Proteomes" id="UP000294200"/>
    </source>
</evidence>
<name>A0A4R0X8Y9_9BURK</name>
<organism evidence="2 3">
    <name type="scientific">Paraburkholderia steynii</name>
    <dbReference type="NCBI Taxonomy" id="1245441"/>
    <lineage>
        <taxon>Bacteria</taxon>
        <taxon>Pseudomonadati</taxon>
        <taxon>Pseudomonadota</taxon>
        <taxon>Betaproteobacteria</taxon>
        <taxon>Burkholderiales</taxon>
        <taxon>Burkholderiaceae</taxon>
        <taxon>Paraburkholderia</taxon>
    </lineage>
</organism>
<sequence>MKALIVAATLATACSLAYAQTYPLGTLPDRSMWAYRAQFEAQKQQIELQNEQLQLLKQQRGLDLLRQQRELNSLRQQRHLDLLRQRR</sequence>
<evidence type="ECO:0000313" key="2">
    <source>
        <dbReference type="EMBL" id="TCG04030.1"/>
    </source>
</evidence>
<keyword evidence="1" id="KW-0732">Signal</keyword>
<feature type="signal peptide" evidence="1">
    <location>
        <begin position="1"/>
        <end position="19"/>
    </location>
</feature>
<keyword evidence="3" id="KW-1185">Reference proteome</keyword>
<dbReference type="Proteomes" id="UP000294200">
    <property type="component" value="Unassembled WGS sequence"/>
</dbReference>
<protein>
    <submittedName>
        <fullName evidence="2">Uncharacterized protein</fullName>
    </submittedName>
</protein>
<evidence type="ECO:0000256" key="1">
    <source>
        <dbReference type="SAM" id="SignalP"/>
    </source>
</evidence>
<gene>
    <name evidence="2" type="ORF">BZM27_43820</name>
</gene>
<proteinExistence type="predicted"/>